<evidence type="ECO:0000313" key="2">
    <source>
        <dbReference type="Proteomes" id="UP000186106"/>
    </source>
</evidence>
<dbReference type="Proteomes" id="UP000186106">
    <property type="component" value="Unassembled WGS sequence"/>
</dbReference>
<protein>
    <submittedName>
        <fullName evidence="1">Uncharacterized protein</fullName>
    </submittedName>
</protein>
<accession>A0A1N7IME8</accession>
<dbReference type="NCBIfam" id="NF047798">
    <property type="entry name" value="leader_Chryseo"/>
    <property type="match status" value="1"/>
</dbReference>
<name>A0A1N7IME8_9FLAO</name>
<reference evidence="1 2" key="1">
    <citation type="submission" date="2017-01" db="EMBL/GenBank/DDBJ databases">
        <authorList>
            <person name="Mah S.A."/>
            <person name="Swanson W.J."/>
            <person name="Moy G.W."/>
            <person name="Vacquier V.D."/>
        </authorList>
    </citation>
    <scope>NUCLEOTIDE SEQUENCE [LARGE SCALE GENOMIC DNA]</scope>
    <source>
        <strain evidence="1 2">DSM 16927</strain>
    </source>
</reference>
<dbReference type="RefSeq" id="WP_164463034.1">
    <property type="nucleotide sequence ID" value="NZ_CP033926.1"/>
</dbReference>
<dbReference type="EMBL" id="FTNZ01000006">
    <property type="protein sequence ID" value="SIS38255.1"/>
    <property type="molecule type" value="Genomic_DNA"/>
</dbReference>
<gene>
    <name evidence="1" type="ORF">SAMN05421768_10681</name>
</gene>
<sequence>MKNLKKISRDQLKEVKGSQKICPQGSKPMHCPNSPIPQCYAEQLTLECPDF</sequence>
<organism evidence="1 2">
    <name type="scientific">Chryseobacterium joostei</name>
    <dbReference type="NCBI Taxonomy" id="112234"/>
    <lineage>
        <taxon>Bacteria</taxon>
        <taxon>Pseudomonadati</taxon>
        <taxon>Bacteroidota</taxon>
        <taxon>Flavobacteriia</taxon>
        <taxon>Flavobacteriales</taxon>
        <taxon>Weeksellaceae</taxon>
        <taxon>Chryseobacterium group</taxon>
        <taxon>Chryseobacterium</taxon>
    </lineage>
</organism>
<dbReference type="AlphaFoldDB" id="A0A1N7IME8"/>
<dbReference type="InterPro" id="IPR058074">
    <property type="entry name" value="Bacteriocin-like"/>
</dbReference>
<evidence type="ECO:0000313" key="1">
    <source>
        <dbReference type="EMBL" id="SIS38255.1"/>
    </source>
</evidence>
<proteinExistence type="predicted"/>